<evidence type="ECO:0000313" key="11">
    <source>
        <dbReference type="EMBL" id="AMY12760.1"/>
    </source>
</evidence>
<dbReference type="Gene3D" id="6.10.340.10">
    <property type="match status" value="1"/>
</dbReference>
<dbReference type="PANTHER" id="PTHR44936">
    <property type="entry name" value="SENSOR PROTEIN CREC"/>
    <property type="match status" value="1"/>
</dbReference>
<keyword evidence="5 11" id="KW-0808">Transferase</keyword>
<dbReference type="GO" id="GO:0016020">
    <property type="term" value="C:membrane"/>
    <property type="evidence" value="ECO:0007669"/>
    <property type="project" value="UniProtKB-SubCell"/>
</dbReference>
<dbReference type="Pfam" id="PF00672">
    <property type="entry name" value="HAMP"/>
    <property type="match status" value="1"/>
</dbReference>
<evidence type="ECO:0000256" key="5">
    <source>
        <dbReference type="ARBA" id="ARBA00022679"/>
    </source>
</evidence>
<evidence type="ECO:0000256" key="6">
    <source>
        <dbReference type="ARBA" id="ARBA00022741"/>
    </source>
</evidence>
<dbReference type="Gene3D" id="3.30.450.20">
    <property type="entry name" value="PAS domain"/>
    <property type="match status" value="2"/>
</dbReference>
<dbReference type="PROSITE" id="PS50885">
    <property type="entry name" value="HAMP"/>
    <property type="match status" value="1"/>
</dbReference>
<dbReference type="RefSeq" id="WP_110174189.1">
    <property type="nucleotide sequence ID" value="NZ_CP015136.1"/>
</dbReference>
<dbReference type="InterPro" id="IPR005467">
    <property type="entry name" value="His_kinase_dom"/>
</dbReference>
<keyword evidence="6" id="KW-0547">Nucleotide-binding</keyword>
<dbReference type="SUPFAM" id="SSF158472">
    <property type="entry name" value="HAMP domain-like"/>
    <property type="match status" value="1"/>
</dbReference>
<dbReference type="KEGG" id="abac:LuPra_06042"/>
<evidence type="ECO:0000256" key="8">
    <source>
        <dbReference type="ARBA" id="ARBA00022840"/>
    </source>
</evidence>
<comment type="catalytic activity">
    <reaction evidence="1">
        <text>ATP + protein L-histidine = ADP + protein N-phospho-L-histidine.</text>
        <dbReference type="EC" id="2.7.13.3"/>
    </reaction>
</comment>
<evidence type="ECO:0000256" key="2">
    <source>
        <dbReference type="ARBA" id="ARBA00004370"/>
    </source>
</evidence>
<reference evidence="11 12" key="1">
    <citation type="journal article" date="2016" name="Genome Announc.">
        <title>First Complete Genome Sequence of a Subdivision 6 Acidobacterium Strain.</title>
        <authorList>
            <person name="Huang S."/>
            <person name="Vieira S."/>
            <person name="Bunk B."/>
            <person name="Riedel T."/>
            <person name="Sproer C."/>
            <person name="Overmann J."/>
        </authorList>
    </citation>
    <scope>NUCLEOTIDE SEQUENCE [LARGE SCALE GENOMIC DNA]</scope>
    <source>
        <strain evidence="12">DSM 100886 HEG_-6_39</strain>
    </source>
</reference>
<dbReference type="SUPFAM" id="SSF55874">
    <property type="entry name" value="ATPase domain of HSP90 chaperone/DNA topoisomerase II/histidine kinase"/>
    <property type="match status" value="1"/>
</dbReference>
<dbReference type="PRINTS" id="PR00344">
    <property type="entry name" value="BCTRLSENSOR"/>
</dbReference>
<dbReference type="EC" id="2.7.13.3" evidence="3"/>
<dbReference type="CDD" id="cd00075">
    <property type="entry name" value="HATPase"/>
    <property type="match status" value="1"/>
</dbReference>
<dbReference type="InterPro" id="IPR003660">
    <property type="entry name" value="HAMP_dom"/>
</dbReference>
<dbReference type="CDD" id="cd06225">
    <property type="entry name" value="HAMP"/>
    <property type="match status" value="1"/>
</dbReference>
<accession>A0A143PXH2</accession>
<evidence type="ECO:0000259" key="10">
    <source>
        <dbReference type="PROSITE" id="PS50885"/>
    </source>
</evidence>
<keyword evidence="7" id="KW-0418">Kinase</keyword>
<dbReference type="Gene3D" id="3.30.565.10">
    <property type="entry name" value="Histidine kinase-like ATPase, C-terminal domain"/>
    <property type="match status" value="1"/>
</dbReference>
<reference evidence="12" key="2">
    <citation type="submission" date="2016-04" db="EMBL/GenBank/DDBJ databases">
        <title>First Complete Genome Sequence of a Subdivision 6 Acidobacterium.</title>
        <authorList>
            <person name="Huang S."/>
            <person name="Vieira S."/>
            <person name="Bunk B."/>
            <person name="Riedel T."/>
            <person name="Sproeer C."/>
            <person name="Overmann J."/>
        </authorList>
    </citation>
    <scope>NUCLEOTIDE SEQUENCE [LARGE SCALE GENOMIC DNA]</scope>
    <source>
        <strain evidence="12">DSM 100886 HEG_-6_39</strain>
    </source>
</reference>
<dbReference type="SMART" id="SM00387">
    <property type="entry name" value="HATPase_c"/>
    <property type="match status" value="1"/>
</dbReference>
<dbReference type="GO" id="GO:0007165">
    <property type="term" value="P:signal transduction"/>
    <property type="evidence" value="ECO:0007669"/>
    <property type="project" value="InterPro"/>
</dbReference>
<dbReference type="CDD" id="cd18774">
    <property type="entry name" value="PDC2_HK_sensor"/>
    <property type="match status" value="1"/>
</dbReference>
<dbReference type="InterPro" id="IPR050980">
    <property type="entry name" value="2C_sensor_his_kinase"/>
</dbReference>
<evidence type="ECO:0000256" key="1">
    <source>
        <dbReference type="ARBA" id="ARBA00000085"/>
    </source>
</evidence>
<evidence type="ECO:0000256" key="3">
    <source>
        <dbReference type="ARBA" id="ARBA00012438"/>
    </source>
</evidence>
<dbReference type="OrthoDB" id="9813151at2"/>
<dbReference type="InterPro" id="IPR003594">
    <property type="entry name" value="HATPase_dom"/>
</dbReference>
<dbReference type="GO" id="GO:0005524">
    <property type="term" value="F:ATP binding"/>
    <property type="evidence" value="ECO:0007669"/>
    <property type="project" value="UniProtKB-KW"/>
</dbReference>
<organism evidence="11 12">
    <name type="scientific">Luteitalea pratensis</name>
    <dbReference type="NCBI Taxonomy" id="1855912"/>
    <lineage>
        <taxon>Bacteria</taxon>
        <taxon>Pseudomonadati</taxon>
        <taxon>Acidobacteriota</taxon>
        <taxon>Vicinamibacteria</taxon>
        <taxon>Vicinamibacterales</taxon>
        <taxon>Vicinamibacteraceae</taxon>
        <taxon>Luteitalea</taxon>
    </lineage>
</organism>
<dbReference type="Gene3D" id="1.10.287.130">
    <property type="match status" value="1"/>
</dbReference>
<gene>
    <name evidence="11" type="primary">zraS_5</name>
    <name evidence="11" type="ORF">LuPra_06042</name>
</gene>
<evidence type="ECO:0000313" key="12">
    <source>
        <dbReference type="Proteomes" id="UP000076079"/>
    </source>
</evidence>
<keyword evidence="4" id="KW-0597">Phosphoprotein</keyword>
<dbReference type="AlphaFoldDB" id="A0A143PXH2"/>
<dbReference type="PANTHER" id="PTHR44936:SF10">
    <property type="entry name" value="SENSOR PROTEIN RSTB"/>
    <property type="match status" value="1"/>
</dbReference>
<dbReference type="InterPro" id="IPR004358">
    <property type="entry name" value="Sig_transdc_His_kin-like_C"/>
</dbReference>
<sequence>MIPITRRMALLVTTAALVPLLIFGLVAGWTLRTTTQNSVRENHAAIAARAAETIALYLKSTEKLVKSAVSDLEGTGLTHAQQQRVLLNQVTNTPEIKVLTLYDARGVPLATSDLTPAPPAPLAHLTEAALTVLPVDLDGDQWPRTRLTLRLDEPLAPYLVAELQLEELWQVVDNVKVGMSGRAFLVDDTGRIIADGRPDGKKRIARRERIGAHPLARATTVAGASYTRAYDGVEVLAVATAPLERYGWRVIVEQPTADAFAPATRLEQQLLRFVTLALLANIAIGIAFGRSLLRPISDLLGGIRAIGEGRLDQRVHITRDDEFRLLGDAFNATADKLGELQQAAIRQERQAMFGRIAAGLVHDLSHPIQNINNNCKLVLQMHDDAEYRATFAKLVKREFSTIQRTFEDLRNLARPIPLEKFPVDAGKLMVDVVERMQAQASVAGVTVAASEVPERTLYLEGDLFALGRVLRNLVLNALQATPPGGRVWIEVDGNDDRVQVHVCDTGCGIPADRIQAVFEDFVTTKRRGLGLGLAISRKIVEQLGGSINVTSTVGEGSRFTLAFPRLSRIAGM</sequence>
<keyword evidence="12" id="KW-1185">Reference proteome</keyword>
<keyword evidence="8" id="KW-0067">ATP-binding</keyword>
<dbReference type="EMBL" id="CP015136">
    <property type="protein sequence ID" value="AMY12760.1"/>
    <property type="molecule type" value="Genomic_DNA"/>
</dbReference>
<dbReference type="InterPro" id="IPR036890">
    <property type="entry name" value="HATPase_C_sf"/>
</dbReference>
<dbReference type="STRING" id="1855912.LuPra_06042"/>
<protein>
    <recommendedName>
        <fullName evidence="3">histidine kinase</fullName>
        <ecNumber evidence="3">2.7.13.3</ecNumber>
    </recommendedName>
</protein>
<dbReference type="PROSITE" id="PS50109">
    <property type="entry name" value="HIS_KIN"/>
    <property type="match status" value="1"/>
</dbReference>
<dbReference type="Pfam" id="PF02518">
    <property type="entry name" value="HATPase_c"/>
    <property type="match status" value="1"/>
</dbReference>
<dbReference type="GO" id="GO:0004673">
    <property type="term" value="F:protein histidine kinase activity"/>
    <property type="evidence" value="ECO:0007669"/>
    <property type="project" value="UniProtKB-EC"/>
</dbReference>
<comment type="subcellular location">
    <subcellularLocation>
        <location evidence="2">Membrane</location>
    </subcellularLocation>
</comment>
<evidence type="ECO:0000256" key="4">
    <source>
        <dbReference type="ARBA" id="ARBA00022553"/>
    </source>
</evidence>
<name>A0A143PXH2_LUTPR</name>
<proteinExistence type="predicted"/>
<feature type="domain" description="HAMP" evidence="10">
    <location>
        <begin position="290"/>
        <end position="342"/>
    </location>
</feature>
<dbReference type="SMART" id="SM00304">
    <property type="entry name" value="HAMP"/>
    <property type="match status" value="1"/>
</dbReference>
<feature type="domain" description="Histidine kinase" evidence="9">
    <location>
        <begin position="359"/>
        <end position="567"/>
    </location>
</feature>
<evidence type="ECO:0000259" key="9">
    <source>
        <dbReference type="PROSITE" id="PS50109"/>
    </source>
</evidence>
<evidence type="ECO:0000256" key="7">
    <source>
        <dbReference type="ARBA" id="ARBA00022777"/>
    </source>
</evidence>
<dbReference type="Proteomes" id="UP000076079">
    <property type="component" value="Chromosome"/>
</dbReference>